<evidence type="ECO:0000313" key="3">
    <source>
        <dbReference type="Proteomes" id="UP000017246"/>
    </source>
</evidence>
<feature type="region of interest" description="Disordered" evidence="1">
    <location>
        <begin position="1"/>
        <end position="102"/>
    </location>
</feature>
<dbReference type="EMBL" id="LN902846">
    <property type="protein sequence ID" value="CDI97067.1"/>
    <property type="molecule type" value="Genomic_DNA"/>
</dbReference>
<reference evidence="2" key="1">
    <citation type="journal article" date="2013" name="Nature">
        <title>The genomes of four tapeworm species reveal adaptations to parasitism.</title>
        <authorList>
            <person name="Tsai I.J."/>
            <person name="Zarowiecki M."/>
            <person name="Holroyd N."/>
            <person name="Garciarrubio A."/>
            <person name="Sanchez-Flores A."/>
            <person name="Brooks K.L."/>
            <person name="Tracey A."/>
            <person name="Bobes R.J."/>
            <person name="Fragoso G."/>
            <person name="Sciutto E."/>
            <person name="Aslett M."/>
            <person name="Beasley H."/>
            <person name="Bennett H.M."/>
            <person name="Cai J."/>
            <person name="Camicia F."/>
            <person name="Clark R."/>
            <person name="Cucher M."/>
            <person name="De Silva N."/>
            <person name="Day T.A."/>
            <person name="Deplazes P."/>
            <person name="Estrada K."/>
            <person name="Fernandez C."/>
            <person name="Holland P.W."/>
            <person name="Hou J."/>
            <person name="Hu S."/>
            <person name="Huckvale T."/>
            <person name="Hung S.S."/>
            <person name="Kamenetzky L."/>
            <person name="Keane J.A."/>
            <person name="Kiss F."/>
            <person name="Koziol U."/>
            <person name="Lambert O."/>
            <person name="Liu K."/>
            <person name="Luo X."/>
            <person name="Luo Y."/>
            <person name="Macchiaroli N."/>
            <person name="Nichol S."/>
            <person name="Paps J."/>
            <person name="Parkinson J."/>
            <person name="Pouchkina-Stantcheva N."/>
            <person name="Riddiford N."/>
            <person name="Rosenzvit M."/>
            <person name="Salinas G."/>
            <person name="Wasmuth J.D."/>
            <person name="Zamanian M."/>
            <person name="Zheng Y."/>
            <person name="Cai X."/>
            <person name="Soberon X."/>
            <person name="Olson P.D."/>
            <person name="Laclette J.P."/>
            <person name="Brehm K."/>
            <person name="Berriman M."/>
            <person name="Garciarrubio A."/>
            <person name="Bobes R.J."/>
            <person name="Fragoso G."/>
            <person name="Sanchez-Flores A."/>
            <person name="Estrada K."/>
            <person name="Cevallos M.A."/>
            <person name="Morett E."/>
            <person name="Gonzalez V."/>
            <person name="Portillo T."/>
            <person name="Ochoa-Leyva A."/>
            <person name="Jose M.V."/>
            <person name="Sciutto E."/>
            <person name="Landa A."/>
            <person name="Jimenez L."/>
            <person name="Valdes V."/>
            <person name="Carrero J.C."/>
            <person name="Larralde C."/>
            <person name="Morales-Montor J."/>
            <person name="Limon-Lason J."/>
            <person name="Soberon X."/>
            <person name="Laclette J.P."/>
        </authorList>
    </citation>
    <scope>NUCLEOTIDE SEQUENCE [LARGE SCALE GENOMIC DNA]</scope>
</reference>
<feature type="compositionally biased region" description="Basic and acidic residues" evidence="1">
    <location>
        <begin position="1"/>
        <end position="11"/>
    </location>
</feature>
<accession>A0A087VXQ5</accession>
<organism evidence="2 3">
    <name type="scientific">Echinococcus multilocularis</name>
    <name type="common">Fox tapeworm</name>
    <dbReference type="NCBI Taxonomy" id="6211"/>
    <lineage>
        <taxon>Eukaryota</taxon>
        <taxon>Metazoa</taxon>
        <taxon>Spiralia</taxon>
        <taxon>Lophotrochozoa</taxon>
        <taxon>Platyhelminthes</taxon>
        <taxon>Cestoda</taxon>
        <taxon>Eucestoda</taxon>
        <taxon>Cyclophyllidea</taxon>
        <taxon>Taeniidae</taxon>
        <taxon>Echinococcus</taxon>
    </lineage>
</organism>
<protein>
    <submittedName>
        <fullName evidence="2">Uncharacterized protein</fullName>
    </submittedName>
</protein>
<evidence type="ECO:0000256" key="1">
    <source>
        <dbReference type="SAM" id="MobiDB-lite"/>
    </source>
</evidence>
<gene>
    <name evidence="2" type="ORF">EmuJ_000082500</name>
</gene>
<name>A0A087VXQ5_ECHMU</name>
<feature type="compositionally biased region" description="Low complexity" evidence="1">
    <location>
        <begin position="81"/>
        <end position="90"/>
    </location>
</feature>
<feature type="compositionally biased region" description="Basic and acidic residues" evidence="1">
    <location>
        <begin position="22"/>
        <end position="33"/>
    </location>
</feature>
<sequence length="102" mass="11228">MEEKERNREEEPIQSGTSSASDSEKVEIEKEAREEEEEEEEAEEGGDEMTADEASSLATTDPSTEDFLQTRALALEEKHSSSCTSSCFSSVGYNAFTHGDLP</sequence>
<evidence type="ECO:0000313" key="2">
    <source>
        <dbReference type="EMBL" id="CDI97067.1"/>
    </source>
</evidence>
<dbReference type="Proteomes" id="UP000017246">
    <property type="component" value="Unassembled WGS sequence"/>
</dbReference>
<proteinExistence type="predicted"/>
<reference evidence="2" key="2">
    <citation type="submission" date="2015-11" db="EMBL/GenBank/DDBJ databases">
        <authorList>
            <person name="Zhang Y."/>
            <person name="Guo Z."/>
        </authorList>
    </citation>
    <scope>NUCLEOTIDE SEQUENCE</scope>
</reference>
<keyword evidence="3" id="KW-1185">Reference proteome</keyword>
<dbReference type="AlphaFoldDB" id="A0A087VXQ5"/>
<feature type="compositionally biased region" description="Acidic residues" evidence="1">
    <location>
        <begin position="34"/>
        <end position="51"/>
    </location>
</feature>